<dbReference type="AlphaFoldDB" id="A0A8T3C3C9"/>
<dbReference type="SMR" id="A0A8T3C3C9"/>
<protein>
    <submittedName>
        <fullName evidence="1">Uncharacterized protein</fullName>
    </submittedName>
</protein>
<dbReference type="Pfam" id="PF14223">
    <property type="entry name" value="Retrotran_gag_2"/>
    <property type="match status" value="1"/>
</dbReference>
<organism evidence="1 2">
    <name type="scientific">Dendrobium nobile</name>
    <name type="common">Orchid</name>
    <dbReference type="NCBI Taxonomy" id="94219"/>
    <lineage>
        <taxon>Eukaryota</taxon>
        <taxon>Viridiplantae</taxon>
        <taxon>Streptophyta</taxon>
        <taxon>Embryophyta</taxon>
        <taxon>Tracheophyta</taxon>
        <taxon>Spermatophyta</taxon>
        <taxon>Magnoliopsida</taxon>
        <taxon>Liliopsida</taxon>
        <taxon>Asparagales</taxon>
        <taxon>Orchidaceae</taxon>
        <taxon>Epidendroideae</taxon>
        <taxon>Malaxideae</taxon>
        <taxon>Dendrobiinae</taxon>
        <taxon>Dendrobium</taxon>
    </lineage>
</organism>
<dbReference type="PANTHER" id="PTHR35317">
    <property type="entry name" value="OS04G0629600 PROTEIN"/>
    <property type="match status" value="1"/>
</dbReference>
<dbReference type="PANTHER" id="PTHR35317:SF28">
    <property type="entry name" value="ZINC FINGER, CCHC-TYPE, RIBONUCLEASE H-LIKE DOMAIN, GAG-PRE-INTEGRASE DOMAIN PROTEIN-RELATED"/>
    <property type="match status" value="1"/>
</dbReference>
<dbReference type="EMBL" id="JAGYWB010000004">
    <property type="protein sequence ID" value="KAI0524365.1"/>
    <property type="molecule type" value="Genomic_DNA"/>
</dbReference>
<dbReference type="OrthoDB" id="1711498at2759"/>
<proteinExistence type="predicted"/>
<comment type="caution">
    <text evidence="1">The sequence shown here is derived from an EMBL/GenBank/DDBJ whole genome shotgun (WGS) entry which is preliminary data.</text>
</comment>
<evidence type="ECO:0000313" key="1">
    <source>
        <dbReference type="EMBL" id="KAI0524365.1"/>
    </source>
</evidence>
<name>A0A8T3C3C9_DENNO</name>
<accession>A0A8T3C3C9</accession>
<reference evidence="1" key="1">
    <citation type="journal article" date="2022" name="Front. Genet.">
        <title>Chromosome-Scale Assembly of the Dendrobium nobile Genome Provides Insights Into the Molecular Mechanism of the Biosynthesis of the Medicinal Active Ingredient of Dendrobium.</title>
        <authorList>
            <person name="Xu Q."/>
            <person name="Niu S.-C."/>
            <person name="Li K.-L."/>
            <person name="Zheng P.-J."/>
            <person name="Zhang X.-J."/>
            <person name="Jia Y."/>
            <person name="Liu Y."/>
            <person name="Niu Y.-X."/>
            <person name="Yu L.-H."/>
            <person name="Chen D.-F."/>
            <person name="Zhang G.-Q."/>
        </authorList>
    </citation>
    <scope>NUCLEOTIDE SEQUENCE</scope>
    <source>
        <tissue evidence="1">Leaf</tissue>
    </source>
</reference>
<evidence type="ECO:0000313" key="2">
    <source>
        <dbReference type="Proteomes" id="UP000829196"/>
    </source>
</evidence>
<sequence length="88" mass="10253">MVRLQTLRSQFDMLKMNESKSVEEYFNRVIVIANQLKLNGELVEDKRVIAKILRISTKKFEATVVAIEEAKNIEKMFIEGLLGYHQSH</sequence>
<keyword evidence="2" id="KW-1185">Reference proteome</keyword>
<gene>
    <name evidence="1" type="ORF">KFK09_003732</name>
</gene>
<dbReference type="Proteomes" id="UP000829196">
    <property type="component" value="Unassembled WGS sequence"/>
</dbReference>